<dbReference type="EMBL" id="JABTDW010000001">
    <property type="protein sequence ID" value="NSB15319.1"/>
    <property type="molecule type" value="Genomic_DNA"/>
</dbReference>
<protein>
    <submittedName>
        <fullName evidence="2">Uncharacterized protein</fullName>
    </submittedName>
</protein>
<gene>
    <name evidence="2" type="ORF">BCD95_003578</name>
</gene>
<name>A0A1S8P6Y6_CLOBE</name>
<comment type="caution">
    <text evidence="2">The sequence shown here is derived from an EMBL/GenBank/DDBJ whole genome shotgun (WGS) entry which is preliminary data.</text>
</comment>
<dbReference type="Proteomes" id="UP000822184">
    <property type="component" value="Unassembled WGS sequence"/>
</dbReference>
<evidence type="ECO:0000313" key="3">
    <source>
        <dbReference type="Proteomes" id="UP000822184"/>
    </source>
</evidence>
<sequence>MSLNNSGVHKNSLSRKRTDSNMVKSDVGAEIGFPNNKDKGRGKTEGIVGKN</sequence>
<reference evidence="2" key="1">
    <citation type="submission" date="2020-06" db="EMBL/GenBank/DDBJ databases">
        <title>Genomic insights into acetone-butanol-ethanol (ABE) fermentation by sequencing solventogenic clostridia strains.</title>
        <authorList>
            <person name="Brown S."/>
        </authorList>
    </citation>
    <scope>NUCLEOTIDE SEQUENCE</scope>
    <source>
        <strain evidence="2">DJ123</strain>
    </source>
</reference>
<evidence type="ECO:0000313" key="2">
    <source>
        <dbReference type="EMBL" id="NSB15319.1"/>
    </source>
</evidence>
<organism evidence="2 3">
    <name type="scientific">Clostridium beijerinckii</name>
    <name type="common">Clostridium MP</name>
    <dbReference type="NCBI Taxonomy" id="1520"/>
    <lineage>
        <taxon>Bacteria</taxon>
        <taxon>Bacillati</taxon>
        <taxon>Bacillota</taxon>
        <taxon>Clostridia</taxon>
        <taxon>Eubacteriales</taxon>
        <taxon>Clostridiaceae</taxon>
        <taxon>Clostridium</taxon>
    </lineage>
</organism>
<proteinExistence type="predicted"/>
<evidence type="ECO:0000256" key="1">
    <source>
        <dbReference type="SAM" id="MobiDB-lite"/>
    </source>
</evidence>
<accession>A0A1S8P6Y6</accession>
<feature type="region of interest" description="Disordered" evidence="1">
    <location>
        <begin position="1"/>
        <end position="51"/>
    </location>
</feature>
<dbReference type="AlphaFoldDB" id="A0A1S8P6Y6"/>
<feature type="compositionally biased region" description="Polar residues" evidence="1">
    <location>
        <begin position="1"/>
        <end position="11"/>
    </location>
</feature>
<dbReference type="RefSeq" id="WP_173706798.1">
    <property type="nucleotide sequence ID" value="NZ_CP107022.1"/>
</dbReference>